<accession>C5IAZ7</accession>
<dbReference type="Pfam" id="PF03032">
    <property type="entry name" value="FSAP_sig_propep"/>
    <property type="match status" value="1"/>
</dbReference>
<dbReference type="EMBL" id="FJ830663">
    <property type="protein sequence ID" value="ACR84079.1"/>
    <property type="molecule type" value="mRNA"/>
</dbReference>
<evidence type="ECO:0000256" key="3">
    <source>
        <dbReference type="ARBA" id="ARBA00022729"/>
    </source>
</evidence>
<dbReference type="AlphaFoldDB" id="C5IAZ7"/>
<keyword evidence="2" id="KW-0964">Secreted</keyword>
<reference evidence="6" key="1">
    <citation type="submission" date="2009-03" db="EMBL/GenBank/DDBJ databases">
        <title>Identification and characterization of a novel antimicrobial peptide from Rana catesbeiana.</title>
        <authorList>
            <person name="Zhao R."/>
            <person name="Han W."/>
            <person name="Han J."/>
            <person name="Lei L."/>
            <person name="Feng X."/>
            <person name="Sun C."/>
            <person name="Jiang L."/>
        </authorList>
    </citation>
    <scope>NUCLEOTIDE SEQUENCE</scope>
    <source>
        <strain evidence="6">For</strain>
    </source>
</reference>
<evidence type="ECO:0000256" key="1">
    <source>
        <dbReference type="ARBA" id="ARBA00004613"/>
    </source>
</evidence>
<proteinExistence type="evidence at transcript level"/>
<dbReference type="InterPro" id="IPR004275">
    <property type="entry name" value="Frog_antimicrobial_propeptide"/>
</dbReference>
<sequence>MFPGKKSLLLLFFLGPFPFFFCDQERGADEEEGKGEKEIKRTIFSVFKNWGKVGGGFGVCKFNKQC</sequence>
<name>C5IAZ7_AQUCT</name>
<evidence type="ECO:0000259" key="5">
    <source>
        <dbReference type="Pfam" id="PF03032"/>
    </source>
</evidence>
<comment type="subcellular location">
    <subcellularLocation>
        <location evidence="1">Secreted</location>
    </subcellularLocation>
</comment>
<dbReference type="GO" id="GO:0005576">
    <property type="term" value="C:extracellular region"/>
    <property type="evidence" value="ECO:0007669"/>
    <property type="project" value="UniProtKB-SubCell"/>
</dbReference>
<evidence type="ECO:0000256" key="2">
    <source>
        <dbReference type="ARBA" id="ARBA00022525"/>
    </source>
</evidence>
<keyword evidence="3 4" id="KW-0732">Signal</keyword>
<organism evidence="6">
    <name type="scientific">Aquarana catesbeiana</name>
    <name type="common">American bullfrog</name>
    <name type="synonym">Rana catesbeiana</name>
    <dbReference type="NCBI Taxonomy" id="8400"/>
    <lineage>
        <taxon>Eukaryota</taxon>
        <taxon>Metazoa</taxon>
        <taxon>Chordata</taxon>
        <taxon>Craniata</taxon>
        <taxon>Vertebrata</taxon>
        <taxon>Euteleostomi</taxon>
        <taxon>Amphibia</taxon>
        <taxon>Batrachia</taxon>
        <taxon>Anura</taxon>
        <taxon>Neobatrachia</taxon>
        <taxon>Ranoidea</taxon>
        <taxon>Ranidae</taxon>
        <taxon>Aquarana</taxon>
    </lineage>
</organism>
<protein>
    <submittedName>
        <fullName evidence="6">Ranatuerin-1Cd antimicrobial peptide</fullName>
    </submittedName>
</protein>
<evidence type="ECO:0000256" key="4">
    <source>
        <dbReference type="SAM" id="SignalP"/>
    </source>
</evidence>
<evidence type="ECO:0000313" key="6">
    <source>
        <dbReference type="EMBL" id="ACR84079.1"/>
    </source>
</evidence>
<feature type="signal peptide" evidence="4">
    <location>
        <begin position="1"/>
        <end position="22"/>
    </location>
</feature>
<feature type="domain" description="Frog antimicrobial peptide propeptide" evidence="5">
    <location>
        <begin position="5"/>
        <end position="38"/>
    </location>
</feature>
<feature type="chain" id="PRO_5002953273" evidence="4">
    <location>
        <begin position="23"/>
        <end position="66"/>
    </location>
</feature>